<keyword evidence="3" id="KW-1185">Reference proteome</keyword>
<evidence type="ECO:0000313" key="3">
    <source>
        <dbReference type="Proteomes" id="UP000004910"/>
    </source>
</evidence>
<dbReference type="Proteomes" id="UP000004910">
    <property type="component" value="Unassembled WGS sequence"/>
</dbReference>
<dbReference type="STRING" id="428126.CLOSPI_01539"/>
<sequence length="217" mass="25408">MGHKCFISFKKEDDYYKNEISKILEEGQIQGKSLDKWIDSEDIDYVMQVIRSQYMKNTSVTLFLIGEHSSENEGFEYSWSDGCYYNKQNFIIRELKATLYDGKGNRRSGLLGIVLPNMYDTVYGGSYTCSHCGKEVNVVNINSNTVIKEFSENYYLNPNCNDGHCDETGRYCVLVKYDDFIKNPNVYIDMAYDKTNEEISDFVHWKDIKHEYKKTYL</sequence>
<dbReference type="Pfam" id="PF08937">
    <property type="entry name" value="ThsB_TIR"/>
    <property type="match status" value="1"/>
</dbReference>
<name>B1C2S7_9FIRM</name>
<accession>B1C2S7</accession>
<feature type="domain" description="Thoeris protein ThsB TIR-like" evidence="1">
    <location>
        <begin position="6"/>
        <end position="71"/>
    </location>
</feature>
<proteinExistence type="predicted"/>
<organism evidence="2 3">
    <name type="scientific">Thomasclavelia spiroformis DSM 1552</name>
    <dbReference type="NCBI Taxonomy" id="428126"/>
    <lineage>
        <taxon>Bacteria</taxon>
        <taxon>Bacillati</taxon>
        <taxon>Bacillota</taxon>
        <taxon>Erysipelotrichia</taxon>
        <taxon>Erysipelotrichales</taxon>
        <taxon>Coprobacillaceae</taxon>
        <taxon>Thomasclavelia</taxon>
    </lineage>
</organism>
<reference evidence="2" key="1">
    <citation type="submission" date="2008-02" db="EMBL/GenBank/DDBJ databases">
        <authorList>
            <person name="Fulton L."/>
            <person name="Clifton S."/>
            <person name="Fulton B."/>
            <person name="Xu J."/>
            <person name="Minx P."/>
            <person name="Pepin K.H."/>
            <person name="Johnson M."/>
            <person name="Thiruvilangam P."/>
            <person name="Bhonagiri V."/>
            <person name="Nash W.E."/>
            <person name="Mardis E.R."/>
            <person name="Wilson R.K."/>
        </authorList>
    </citation>
    <scope>NUCLEOTIDE SEQUENCE [LARGE SCALE GENOMIC DNA]</scope>
    <source>
        <strain evidence="2">DSM 1552</strain>
    </source>
</reference>
<dbReference type="EMBL" id="ABIK02000010">
    <property type="protein sequence ID" value="EDS74762.1"/>
    <property type="molecule type" value="Genomic_DNA"/>
</dbReference>
<evidence type="ECO:0000313" key="2">
    <source>
        <dbReference type="EMBL" id="EDS74762.1"/>
    </source>
</evidence>
<evidence type="ECO:0000259" key="1">
    <source>
        <dbReference type="Pfam" id="PF08937"/>
    </source>
</evidence>
<dbReference type="GeneID" id="94017173"/>
<dbReference type="RefSeq" id="WP_004610053.1">
    <property type="nucleotide sequence ID" value="NZ_CP102275.1"/>
</dbReference>
<dbReference type="OrthoDB" id="9798540at2"/>
<dbReference type="InterPro" id="IPR015032">
    <property type="entry name" value="ThsB__TIR-like_domain"/>
</dbReference>
<protein>
    <recommendedName>
        <fullName evidence="1">Thoeris protein ThsB TIR-like domain-containing protein</fullName>
    </recommendedName>
</protein>
<comment type="caution">
    <text evidence="2">The sequence shown here is derived from an EMBL/GenBank/DDBJ whole genome shotgun (WGS) entry which is preliminary data.</text>
</comment>
<dbReference type="eggNOG" id="ENOG502ZC5N">
    <property type="taxonomic scope" value="Bacteria"/>
</dbReference>
<dbReference type="AlphaFoldDB" id="B1C2S7"/>
<gene>
    <name evidence="2" type="ORF">CLOSPI_01539</name>
</gene>
<dbReference type="HOGENOM" id="CLU_1270477_0_0_9"/>
<reference evidence="2" key="2">
    <citation type="submission" date="2014-06" db="EMBL/GenBank/DDBJ databases">
        <title>Draft genome sequence of Clostridium spiroforme (DSM 1552).</title>
        <authorList>
            <person name="Sudarsanam P."/>
            <person name="Ley R."/>
            <person name="Guruge J."/>
            <person name="Turnbaugh P.J."/>
            <person name="Mahowald M."/>
            <person name="Liep D."/>
            <person name="Gordon J."/>
        </authorList>
    </citation>
    <scope>NUCLEOTIDE SEQUENCE</scope>
    <source>
        <strain evidence="2">DSM 1552</strain>
    </source>
</reference>